<name>A0ABW0YWT9_9ACTN</name>
<evidence type="ECO:0000313" key="1">
    <source>
        <dbReference type="EMBL" id="MFC5721010.1"/>
    </source>
</evidence>
<sequence>MPGLPPAHLAPAAIDVQSTPASTAGSLARQTVDNGYGAYNTYNLPDSDVSQYLSSFTKPLYGSDAVRVGGAA</sequence>
<reference evidence="2" key="1">
    <citation type="journal article" date="2019" name="Int. J. Syst. Evol. Microbiol.">
        <title>The Global Catalogue of Microorganisms (GCM) 10K type strain sequencing project: providing services to taxonomists for standard genome sequencing and annotation.</title>
        <authorList>
            <consortium name="The Broad Institute Genomics Platform"/>
            <consortium name="The Broad Institute Genome Sequencing Center for Infectious Disease"/>
            <person name="Wu L."/>
            <person name="Ma J."/>
        </authorList>
    </citation>
    <scope>NUCLEOTIDE SEQUENCE [LARGE SCALE GENOMIC DNA]</scope>
    <source>
        <strain evidence="2">CGMCC 4.7304</strain>
    </source>
</reference>
<dbReference type="Gene3D" id="3.20.20.80">
    <property type="entry name" value="Glycosidases"/>
    <property type="match status" value="1"/>
</dbReference>
<dbReference type="RefSeq" id="WP_390316217.1">
    <property type="nucleotide sequence ID" value="NZ_JBHSPB010000006.1"/>
</dbReference>
<comment type="caution">
    <text evidence="1">The sequence shown here is derived from an EMBL/GenBank/DDBJ whole genome shotgun (WGS) entry which is preliminary data.</text>
</comment>
<keyword evidence="2" id="KW-1185">Reference proteome</keyword>
<evidence type="ECO:0000313" key="2">
    <source>
        <dbReference type="Proteomes" id="UP001596083"/>
    </source>
</evidence>
<organism evidence="1 2">
    <name type="scientific">Streptomyces gamaensis</name>
    <dbReference type="NCBI Taxonomy" id="1763542"/>
    <lineage>
        <taxon>Bacteria</taxon>
        <taxon>Bacillati</taxon>
        <taxon>Actinomycetota</taxon>
        <taxon>Actinomycetes</taxon>
        <taxon>Kitasatosporales</taxon>
        <taxon>Streptomycetaceae</taxon>
        <taxon>Streptomyces</taxon>
    </lineage>
</organism>
<protein>
    <submittedName>
        <fullName evidence="1">Uncharacterized protein</fullName>
    </submittedName>
</protein>
<dbReference type="Proteomes" id="UP001596083">
    <property type="component" value="Unassembled WGS sequence"/>
</dbReference>
<gene>
    <name evidence="1" type="ORF">ACFP1Z_12610</name>
</gene>
<proteinExistence type="predicted"/>
<dbReference type="EMBL" id="JBHSPB010000006">
    <property type="protein sequence ID" value="MFC5721010.1"/>
    <property type="molecule type" value="Genomic_DNA"/>
</dbReference>
<accession>A0ABW0YWT9</accession>